<keyword evidence="2" id="KW-0812">Transmembrane</keyword>
<dbReference type="EMBL" id="CP021255">
    <property type="protein sequence ID" value="AVD70092.1"/>
    <property type="molecule type" value="Genomic_DNA"/>
</dbReference>
<proteinExistence type="predicted"/>
<dbReference type="KEGG" id="deo:CAY53_00190"/>
<protein>
    <submittedName>
        <fullName evidence="3">Uncharacterized protein</fullName>
    </submittedName>
</protein>
<feature type="transmembrane region" description="Helical" evidence="2">
    <location>
        <begin position="91"/>
        <end position="112"/>
    </location>
</feature>
<feature type="region of interest" description="Disordered" evidence="1">
    <location>
        <begin position="1"/>
        <end position="24"/>
    </location>
</feature>
<keyword evidence="4" id="KW-1185">Reference proteome</keyword>
<sequence>MKNMDNRTEMPAPRRSGPAGASETPRQGVLTLFFAGLGYVIFHLRLGQSLAATVLHTLAQMLLTAPYTIGFTFILIFVYRRISGQQQRPPWTRVLRIFFAVGICFAFFFALYEYGGGDPYAIDTRAGDFWRGVFQKLRLH</sequence>
<evidence type="ECO:0000256" key="2">
    <source>
        <dbReference type="SAM" id="Phobius"/>
    </source>
</evidence>
<gene>
    <name evidence="3" type="ORF">CAY53_00190</name>
</gene>
<evidence type="ECO:0000313" key="3">
    <source>
        <dbReference type="EMBL" id="AVD70092.1"/>
    </source>
</evidence>
<feature type="transmembrane region" description="Helical" evidence="2">
    <location>
        <begin position="58"/>
        <end position="79"/>
    </location>
</feature>
<name>A0A2L1GK98_9BACT</name>
<keyword evidence="2" id="KW-0472">Membrane</keyword>
<reference evidence="3 4" key="1">
    <citation type="journal article" date="2018" name="MBio">
        <title>Insights into the evolution of host association through the isolation and characterization of a novel human periodontal pathobiont, Desulfobulbus oralis.</title>
        <authorList>
            <person name="Cross K.L."/>
            <person name="Chirania P."/>
            <person name="Xiong W."/>
            <person name="Beall C.J."/>
            <person name="Elkins J.G."/>
            <person name="Giannone R.J."/>
            <person name="Griffen A.L."/>
            <person name="Guss A.M."/>
            <person name="Hettich R.L."/>
            <person name="Joshi S.S."/>
            <person name="Mokrzan E.M."/>
            <person name="Martin R.K."/>
            <person name="Zhulin I.B."/>
            <person name="Leys E.J."/>
            <person name="Podar M."/>
        </authorList>
    </citation>
    <scope>NUCLEOTIDE SEQUENCE [LARGE SCALE GENOMIC DNA]</scope>
    <source>
        <strain evidence="3 4">ORNL</strain>
    </source>
</reference>
<feature type="transmembrane region" description="Helical" evidence="2">
    <location>
        <begin position="28"/>
        <end position="46"/>
    </location>
</feature>
<evidence type="ECO:0000313" key="4">
    <source>
        <dbReference type="Proteomes" id="UP000239867"/>
    </source>
</evidence>
<keyword evidence="2" id="KW-1133">Transmembrane helix</keyword>
<dbReference type="Proteomes" id="UP000239867">
    <property type="component" value="Chromosome"/>
</dbReference>
<organism evidence="3 4">
    <name type="scientific">Desulfobulbus oralis</name>
    <dbReference type="NCBI Taxonomy" id="1986146"/>
    <lineage>
        <taxon>Bacteria</taxon>
        <taxon>Pseudomonadati</taxon>
        <taxon>Thermodesulfobacteriota</taxon>
        <taxon>Desulfobulbia</taxon>
        <taxon>Desulfobulbales</taxon>
        <taxon>Desulfobulbaceae</taxon>
        <taxon>Desulfobulbus</taxon>
    </lineage>
</organism>
<evidence type="ECO:0000256" key="1">
    <source>
        <dbReference type="SAM" id="MobiDB-lite"/>
    </source>
</evidence>
<dbReference type="AlphaFoldDB" id="A0A2L1GK98"/>
<accession>A0A2L1GK98</accession>